<keyword evidence="2 5" id="KW-0238">DNA-binding</keyword>
<dbReference type="PANTHER" id="PTHR30146:SF109">
    <property type="entry name" value="HTH-TYPE TRANSCRIPTIONAL REGULATOR GALS"/>
    <property type="match status" value="1"/>
</dbReference>
<dbReference type="PRINTS" id="PR00036">
    <property type="entry name" value="HTHLACI"/>
</dbReference>
<comment type="caution">
    <text evidence="5">The sequence shown here is derived from an EMBL/GenBank/DDBJ whole genome shotgun (WGS) entry which is preliminary data.</text>
</comment>
<proteinExistence type="predicted"/>
<organism evidence="5 6">
    <name type="scientific">Gryllotalpicola daejeonensis</name>
    <dbReference type="NCBI Taxonomy" id="993087"/>
    <lineage>
        <taxon>Bacteria</taxon>
        <taxon>Bacillati</taxon>
        <taxon>Actinomycetota</taxon>
        <taxon>Actinomycetes</taxon>
        <taxon>Micrococcales</taxon>
        <taxon>Microbacteriaceae</taxon>
        <taxon>Gryllotalpicola</taxon>
    </lineage>
</organism>
<name>A0ABP7ZP55_9MICO</name>
<sequence>MARDDARRPPATLQDVARDAGVSLATASRTLNGSARRVKEEYRARVLAAAERLNYAPNLQAQAVARGRTNTVGIIVSDITDPYFAQIAGGIIAAAEAGGMGASISVSGRDPEREVQLVSSLRGLRPAGIVLVGSRVTDAAVTARLETQLRDFEAEGGHVVLVTQAGLPFDTIAFDNVEGARALAARLATAGYARAIVLAGPERLMTSRERADGFLEGWAVAKHPADAGPFEDTLDVPVVHSEFTRAGGYEAMGRALADHGRPDLVFAVTDLMAVGAMARLREAGIEPGRDVAVAGFDDIETLRDVTPGLTTVRLPLEQGGIAAVDLILHRTGSQSLMRLPAEVVVRESTPAGVEHE</sequence>
<dbReference type="SUPFAM" id="SSF47413">
    <property type="entry name" value="lambda repressor-like DNA-binding domains"/>
    <property type="match status" value="1"/>
</dbReference>
<dbReference type="Proteomes" id="UP001415169">
    <property type="component" value="Unassembled WGS sequence"/>
</dbReference>
<dbReference type="Pfam" id="PF00356">
    <property type="entry name" value="LacI"/>
    <property type="match status" value="1"/>
</dbReference>
<evidence type="ECO:0000256" key="3">
    <source>
        <dbReference type="ARBA" id="ARBA00023163"/>
    </source>
</evidence>
<evidence type="ECO:0000256" key="2">
    <source>
        <dbReference type="ARBA" id="ARBA00023125"/>
    </source>
</evidence>
<dbReference type="GO" id="GO:0003677">
    <property type="term" value="F:DNA binding"/>
    <property type="evidence" value="ECO:0007669"/>
    <property type="project" value="UniProtKB-KW"/>
</dbReference>
<dbReference type="CDD" id="cd01392">
    <property type="entry name" value="HTH_LacI"/>
    <property type="match status" value="1"/>
</dbReference>
<evidence type="ECO:0000313" key="5">
    <source>
        <dbReference type="EMBL" id="GAA4166809.1"/>
    </source>
</evidence>
<reference evidence="5" key="2">
    <citation type="submission" date="2023-12" db="EMBL/GenBank/DDBJ databases">
        <authorList>
            <person name="Sun Q."/>
            <person name="Inoue M."/>
        </authorList>
    </citation>
    <scope>NUCLEOTIDE SEQUENCE</scope>
    <source>
        <strain evidence="5">JCM 17590</strain>
    </source>
</reference>
<dbReference type="EMBL" id="BAABBV010000002">
    <property type="protein sequence ID" value="GAA4166809.1"/>
    <property type="molecule type" value="Genomic_DNA"/>
</dbReference>
<dbReference type="Pfam" id="PF13377">
    <property type="entry name" value="Peripla_BP_3"/>
    <property type="match status" value="1"/>
</dbReference>
<dbReference type="InterPro" id="IPR046335">
    <property type="entry name" value="LacI/GalR-like_sensor"/>
</dbReference>
<dbReference type="InterPro" id="IPR010982">
    <property type="entry name" value="Lambda_DNA-bd_dom_sf"/>
</dbReference>
<evidence type="ECO:0000259" key="4">
    <source>
        <dbReference type="PROSITE" id="PS50932"/>
    </source>
</evidence>
<keyword evidence="3" id="KW-0804">Transcription</keyword>
<dbReference type="Gene3D" id="3.40.50.2300">
    <property type="match status" value="2"/>
</dbReference>
<evidence type="ECO:0000256" key="1">
    <source>
        <dbReference type="ARBA" id="ARBA00023015"/>
    </source>
</evidence>
<dbReference type="InterPro" id="IPR028082">
    <property type="entry name" value="Peripla_BP_I"/>
</dbReference>
<keyword evidence="1" id="KW-0805">Transcription regulation</keyword>
<evidence type="ECO:0000313" key="6">
    <source>
        <dbReference type="Proteomes" id="UP001415169"/>
    </source>
</evidence>
<accession>A0ABP7ZP55</accession>
<dbReference type="PROSITE" id="PS50932">
    <property type="entry name" value="HTH_LACI_2"/>
    <property type="match status" value="1"/>
</dbReference>
<reference evidence="5" key="1">
    <citation type="journal article" date="2014" name="Int. J. Syst. Evol. Microbiol.">
        <title>Complete genome of a new Firmicutes species belonging to the dominant human colonic microbiota ('Ruminococcus bicirculans') reveals two chromosomes and a selective capacity to utilize plant glucans.</title>
        <authorList>
            <consortium name="NISC Comparative Sequencing Program"/>
            <person name="Wegmann U."/>
            <person name="Louis P."/>
            <person name="Goesmann A."/>
            <person name="Henrissat B."/>
            <person name="Duncan S.H."/>
            <person name="Flint H.J."/>
        </authorList>
    </citation>
    <scope>NUCLEOTIDE SEQUENCE</scope>
    <source>
        <strain evidence="5">JCM 17590</strain>
    </source>
</reference>
<dbReference type="Gene3D" id="1.10.260.40">
    <property type="entry name" value="lambda repressor-like DNA-binding domains"/>
    <property type="match status" value="1"/>
</dbReference>
<keyword evidence="6" id="KW-1185">Reference proteome</keyword>
<feature type="domain" description="HTH lacI-type" evidence="4">
    <location>
        <begin position="11"/>
        <end position="66"/>
    </location>
</feature>
<gene>
    <name evidence="5" type="ORF">GCM10022286_32070</name>
</gene>
<dbReference type="SUPFAM" id="SSF53822">
    <property type="entry name" value="Periplasmic binding protein-like I"/>
    <property type="match status" value="1"/>
</dbReference>
<protein>
    <submittedName>
        <fullName evidence="5">LacI family DNA-binding transcriptional regulator</fullName>
    </submittedName>
</protein>
<dbReference type="PANTHER" id="PTHR30146">
    <property type="entry name" value="LACI-RELATED TRANSCRIPTIONAL REPRESSOR"/>
    <property type="match status" value="1"/>
</dbReference>
<dbReference type="SMART" id="SM00354">
    <property type="entry name" value="HTH_LACI"/>
    <property type="match status" value="1"/>
</dbReference>
<dbReference type="InterPro" id="IPR000843">
    <property type="entry name" value="HTH_LacI"/>
</dbReference>
<dbReference type="CDD" id="cd06267">
    <property type="entry name" value="PBP1_LacI_sugar_binding-like"/>
    <property type="match status" value="1"/>
</dbReference>